<protein>
    <submittedName>
        <fullName evidence="2">Uncharacterized protein</fullName>
    </submittedName>
</protein>
<feature type="compositionally biased region" description="Basic and acidic residues" evidence="1">
    <location>
        <begin position="1"/>
        <end position="23"/>
    </location>
</feature>
<sequence>MADKRNSKNEDDGKRKSGEKEPPRPPNPDQNVPPKSDAKRSSDDKKKEPKRVSLEEPASTKNSDESESAVGAGGTLTTITTTRHHHHHRSHHKHHRHGGGLTTETVTKKPVENIVATMSPPPPPPPAIPKLLRHPTDKPESVKATDSKRPRRQKPGQLPVAPGKTVLSDDDQSEVDSLAEPASSESGFLTSFRRASTRVINALGILESKTDEILMEEEQKDKTDSVEDIGLPFLLLDKSTMKMLNDDDEDVQIAADLSEVLAHYKGEFSQEEKAADPDNLPDVGYEDIVKMLKSQGIPIPTDSDFSKLESSYSQKWDPDGTVVEYYIPRILFLSKNGGLPGLNNSLIYITGPVLRSFIPINMRGRYRGCWLEDHCVQGLDISKIKPKPDALEGFVDQGRTVNIDEKYQEMFDVADDGAHLDYLIEMQKCQAETLPIPIMYDVVNFGVDVLKENLEYLVHHEAIPPTSRIYQTTENHLLNMRKKVQIYASLGLEPISSDRTDYGMEKVSPMWRLTRDEIIAILLEKRHEPDDFDEKVKIVAEMYAEEEKRTGKKLVVEDGDNDEENTAYAQDSTTHKKKEQRDGGGGGGADLLPKNDGLSPSGAGISEKSTSTKLPKSKKKLVAGGGLAKGANSVKK</sequence>
<reference evidence="2 3" key="1">
    <citation type="submission" date="2015-12" db="EMBL/GenBank/DDBJ databases">
        <title>The genome of Folsomia candida.</title>
        <authorList>
            <person name="Faddeeva A."/>
            <person name="Derks M.F."/>
            <person name="Anvar Y."/>
            <person name="Smit S."/>
            <person name="Van Straalen N."/>
            <person name="Roelofs D."/>
        </authorList>
    </citation>
    <scope>NUCLEOTIDE SEQUENCE [LARGE SCALE GENOMIC DNA]</scope>
    <source>
        <strain evidence="2 3">VU population</strain>
        <tissue evidence="2">Whole body</tissue>
    </source>
</reference>
<proteinExistence type="predicted"/>
<comment type="caution">
    <text evidence="2">The sequence shown here is derived from an EMBL/GenBank/DDBJ whole genome shotgun (WGS) entry which is preliminary data.</text>
</comment>
<feature type="compositionally biased region" description="Basic and acidic residues" evidence="1">
    <location>
        <begin position="134"/>
        <end position="148"/>
    </location>
</feature>
<feature type="region of interest" description="Disordered" evidence="1">
    <location>
        <begin position="554"/>
        <end position="636"/>
    </location>
</feature>
<feature type="compositionally biased region" description="Basic and acidic residues" evidence="1">
    <location>
        <begin position="36"/>
        <end position="54"/>
    </location>
</feature>
<dbReference type="Proteomes" id="UP000198287">
    <property type="component" value="Unassembled WGS sequence"/>
</dbReference>
<evidence type="ECO:0000256" key="1">
    <source>
        <dbReference type="SAM" id="MobiDB-lite"/>
    </source>
</evidence>
<evidence type="ECO:0000313" key="2">
    <source>
        <dbReference type="EMBL" id="OXA50365.1"/>
    </source>
</evidence>
<feature type="compositionally biased region" description="Basic residues" evidence="1">
    <location>
        <begin position="82"/>
        <end position="98"/>
    </location>
</feature>
<organism evidence="2 3">
    <name type="scientific">Folsomia candida</name>
    <name type="common">Springtail</name>
    <dbReference type="NCBI Taxonomy" id="158441"/>
    <lineage>
        <taxon>Eukaryota</taxon>
        <taxon>Metazoa</taxon>
        <taxon>Ecdysozoa</taxon>
        <taxon>Arthropoda</taxon>
        <taxon>Hexapoda</taxon>
        <taxon>Collembola</taxon>
        <taxon>Entomobryomorpha</taxon>
        <taxon>Isotomoidea</taxon>
        <taxon>Isotomidae</taxon>
        <taxon>Proisotominae</taxon>
        <taxon>Folsomia</taxon>
    </lineage>
</organism>
<keyword evidence="3" id="KW-1185">Reference proteome</keyword>
<accession>A0A226DY18</accession>
<evidence type="ECO:0000313" key="3">
    <source>
        <dbReference type="Proteomes" id="UP000198287"/>
    </source>
</evidence>
<feature type="compositionally biased region" description="Pro residues" evidence="1">
    <location>
        <begin position="119"/>
        <end position="128"/>
    </location>
</feature>
<feature type="region of interest" description="Disordered" evidence="1">
    <location>
        <begin position="1"/>
        <end position="183"/>
    </location>
</feature>
<dbReference type="STRING" id="158441.A0A226DY18"/>
<dbReference type="AlphaFoldDB" id="A0A226DY18"/>
<dbReference type="EMBL" id="LNIX01000009">
    <property type="protein sequence ID" value="OXA50365.1"/>
    <property type="molecule type" value="Genomic_DNA"/>
</dbReference>
<dbReference type="OrthoDB" id="10610539at2759"/>
<gene>
    <name evidence="2" type="ORF">Fcan01_15222</name>
</gene>
<name>A0A226DY18_FOLCA</name>